<gene>
    <name evidence="5" type="ORF">LRP50_11905</name>
</gene>
<feature type="signal peptide" evidence="3">
    <location>
        <begin position="1"/>
        <end position="25"/>
    </location>
</feature>
<feature type="chain" id="PRO_5045800782" evidence="3">
    <location>
        <begin position="26"/>
        <end position="293"/>
    </location>
</feature>
<dbReference type="RefSeq" id="WP_274164687.1">
    <property type="nucleotide sequence ID" value="NZ_JAJUBC010000012.1"/>
</dbReference>
<evidence type="ECO:0000313" key="5">
    <source>
        <dbReference type="EMBL" id="MDD1793837.1"/>
    </source>
</evidence>
<name>A0ABT5R0N2_9GAMM</name>
<dbReference type="EMBL" id="JAJUBC010000012">
    <property type="protein sequence ID" value="MDD1793837.1"/>
    <property type="molecule type" value="Genomic_DNA"/>
</dbReference>
<reference evidence="5" key="1">
    <citation type="submission" date="2021-12" db="EMBL/GenBank/DDBJ databases">
        <title>Enterovibrio ZSDZ35 sp. nov. and Enterovibrio ZSDZ42 sp. nov., isolated from coastal seawater in Qingdao.</title>
        <authorList>
            <person name="Zhang P."/>
        </authorList>
    </citation>
    <scope>NUCLEOTIDE SEQUENCE</scope>
    <source>
        <strain evidence="5">ZSDZ42</strain>
    </source>
</reference>
<keyword evidence="2 3" id="KW-0732">Signal</keyword>
<evidence type="ECO:0000259" key="4">
    <source>
        <dbReference type="SMART" id="SM00062"/>
    </source>
</evidence>
<evidence type="ECO:0000313" key="6">
    <source>
        <dbReference type="Proteomes" id="UP001149400"/>
    </source>
</evidence>
<evidence type="ECO:0000256" key="2">
    <source>
        <dbReference type="ARBA" id="ARBA00022729"/>
    </source>
</evidence>
<evidence type="ECO:0000256" key="1">
    <source>
        <dbReference type="ARBA" id="ARBA00010333"/>
    </source>
</evidence>
<accession>A0ABT5R0N2</accession>
<dbReference type="Gene3D" id="3.40.190.10">
    <property type="entry name" value="Periplasmic binding protein-like II"/>
    <property type="match status" value="2"/>
</dbReference>
<proteinExistence type="inferred from homology"/>
<dbReference type="InterPro" id="IPR001638">
    <property type="entry name" value="Solute-binding_3/MltF_N"/>
</dbReference>
<comment type="similarity">
    <text evidence="1">Belongs to the bacterial solute-binding protein 3 family.</text>
</comment>
<dbReference type="PANTHER" id="PTHR35936">
    <property type="entry name" value="MEMBRANE-BOUND LYTIC MUREIN TRANSGLYCOSYLASE F"/>
    <property type="match status" value="1"/>
</dbReference>
<dbReference type="NCBIfam" id="TIGR03871">
    <property type="entry name" value="ABC_peri_MoxJ_2"/>
    <property type="match status" value="1"/>
</dbReference>
<comment type="caution">
    <text evidence="5">The sequence shown here is derived from an EMBL/GenBank/DDBJ whole genome shotgun (WGS) entry which is preliminary data.</text>
</comment>
<dbReference type="SUPFAM" id="SSF53850">
    <property type="entry name" value="Periplasmic binding protein-like II"/>
    <property type="match status" value="1"/>
</dbReference>
<organism evidence="5 6">
    <name type="scientific">Enterovibrio gelatinilyticus</name>
    <dbReference type="NCBI Taxonomy" id="2899819"/>
    <lineage>
        <taxon>Bacteria</taxon>
        <taxon>Pseudomonadati</taxon>
        <taxon>Pseudomonadota</taxon>
        <taxon>Gammaproteobacteria</taxon>
        <taxon>Vibrionales</taxon>
        <taxon>Vibrionaceae</taxon>
        <taxon>Enterovibrio</taxon>
    </lineage>
</organism>
<dbReference type="Proteomes" id="UP001149400">
    <property type="component" value="Unassembled WGS sequence"/>
</dbReference>
<evidence type="ECO:0000256" key="3">
    <source>
        <dbReference type="SAM" id="SignalP"/>
    </source>
</evidence>
<dbReference type="PANTHER" id="PTHR35936:SF17">
    <property type="entry name" value="ARGININE-BINDING EXTRACELLULAR PROTEIN ARTP"/>
    <property type="match status" value="1"/>
</dbReference>
<dbReference type="InterPro" id="IPR022448">
    <property type="entry name" value="Quinoprotein_dehydrogenase"/>
</dbReference>
<feature type="domain" description="Solute-binding protein family 3/N-terminal" evidence="4">
    <location>
        <begin position="38"/>
        <end position="274"/>
    </location>
</feature>
<protein>
    <submittedName>
        <fullName evidence="5">Quinoprotein dehydrogenase-associated putative ABC transporter substrate-binding protein</fullName>
    </submittedName>
</protein>
<keyword evidence="6" id="KW-1185">Reference proteome</keyword>
<dbReference type="SMART" id="SM00062">
    <property type="entry name" value="PBPb"/>
    <property type="match status" value="1"/>
</dbReference>
<sequence length="293" mass="32284">MNSFSNRCIALFTLSLAFILSPALAAANISTPSPLPDKLRICADPNNLPYSNKDQQGFENKIAEQLGEYWGLDVEYVWFPQRMGFIRNTLKNWSDDNGRFACDLVIGVPSQFDIAATTKPYYRSSYSIIFKKDGPLGSAVTQQDVATLPDSVKTSLNIAAFAPSPAVTWLRDNGFKSNTSFFRIMNGDGEDYPGKMVNRVADGEFDMLVIWGPIAGYFAKSHPDLAVISMVSEGSNVFDFPMSMGVRYGERPWKETVEMAMDANAPQIAMILNDYGVPVVEASSKPFGGDDDD</sequence>